<dbReference type="NCBIfam" id="NF002979">
    <property type="entry name" value="PRK03681.1"/>
    <property type="match status" value="1"/>
</dbReference>
<dbReference type="NCBIfam" id="TIGR00100">
    <property type="entry name" value="hypA"/>
    <property type="match status" value="1"/>
</dbReference>
<name>A0A1B7JYC2_9GAMM</name>
<dbReference type="EMBL" id="LXEW01000019">
    <property type="protein sequence ID" value="OAT52911.1"/>
    <property type="molecule type" value="Genomic_DNA"/>
</dbReference>
<dbReference type="FunFam" id="3.30.2320.80:FF:000001">
    <property type="entry name" value="Hydrogenase maturation factor HypA"/>
    <property type="match status" value="1"/>
</dbReference>
<dbReference type="PANTHER" id="PTHR34535:SF4">
    <property type="entry name" value="HYDROGENASE MATURATION FACTOR HYBF"/>
    <property type="match status" value="1"/>
</dbReference>
<dbReference type="RefSeq" id="WP_068908143.1">
    <property type="nucleotide sequence ID" value="NZ_LXEW01000019.1"/>
</dbReference>
<keyword evidence="1 4" id="KW-0533">Nickel</keyword>
<evidence type="ECO:0000313" key="6">
    <source>
        <dbReference type="Proteomes" id="UP000078224"/>
    </source>
</evidence>
<dbReference type="HAMAP" id="MF_00213">
    <property type="entry name" value="HypA_HybF"/>
    <property type="match status" value="1"/>
</dbReference>
<protein>
    <recommendedName>
        <fullName evidence="4">Hydrogenase maturation factor HypA</fullName>
    </recommendedName>
</protein>
<dbReference type="PANTHER" id="PTHR34535">
    <property type="entry name" value="HYDROGENASE MATURATION FACTOR HYPA"/>
    <property type="match status" value="1"/>
</dbReference>
<feature type="binding site" evidence="4">
    <location>
        <position position="92"/>
    </location>
    <ligand>
        <name>Zn(2+)</name>
        <dbReference type="ChEBI" id="CHEBI:29105"/>
    </ligand>
</feature>
<dbReference type="Proteomes" id="UP000078224">
    <property type="component" value="Unassembled WGS sequence"/>
</dbReference>
<reference evidence="5 6" key="1">
    <citation type="submission" date="2016-04" db="EMBL/GenBank/DDBJ databases">
        <title>ATOL: Assembling a taxonomically balanced genome-scale reconstruction of the evolutionary history of the Enterobacteriaceae.</title>
        <authorList>
            <person name="Plunkett G.III."/>
            <person name="Neeno-Eckwall E.C."/>
            <person name="Glasner J.D."/>
            <person name="Perna N.T."/>
        </authorList>
    </citation>
    <scope>NUCLEOTIDE SEQUENCE [LARGE SCALE GENOMIC DNA]</scope>
    <source>
        <strain evidence="5 6">ATCC 35613</strain>
    </source>
</reference>
<comment type="similarity">
    <text evidence="4">Belongs to the HypA/HybF family.</text>
</comment>
<feature type="binding site" evidence="4">
    <location>
        <position position="89"/>
    </location>
    <ligand>
        <name>Zn(2+)</name>
        <dbReference type="ChEBI" id="CHEBI:29105"/>
    </ligand>
</feature>
<evidence type="ECO:0000256" key="3">
    <source>
        <dbReference type="ARBA" id="ARBA00022833"/>
    </source>
</evidence>
<evidence type="ECO:0000313" key="5">
    <source>
        <dbReference type="EMBL" id="OAT52911.1"/>
    </source>
</evidence>
<dbReference type="AlphaFoldDB" id="A0A1B7JYC2"/>
<feature type="binding site" evidence="4">
    <location>
        <position position="76"/>
    </location>
    <ligand>
        <name>Zn(2+)</name>
        <dbReference type="ChEBI" id="CHEBI:29105"/>
    </ligand>
</feature>
<dbReference type="GO" id="GO:0016151">
    <property type="term" value="F:nickel cation binding"/>
    <property type="evidence" value="ECO:0007669"/>
    <property type="project" value="UniProtKB-UniRule"/>
</dbReference>
<dbReference type="GO" id="GO:0008270">
    <property type="term" value="F:zinc ion binding"/>
    <property type="evidence" value="ECO:0007669"/>
    <property type="project" value="UniProtKB-UniRule"/>
</dbReference>
<accession>A0A1B7JYC2</accession>
<keyword evidence="6" id="KW-1185">Reference proteome</keyword>
<feature type="binding site" evidence="4">
    <location>
        <position position="73"/>
    </location>
    <ligand>
        <name>Zn(2+)</name>
        <dbReference type="ChEBI" id="CHEBI:29105"/>
    </ligand>
</feature>
<evidence type="ECO:0000256" key="2">
    <source>
        <dbReference type="ARBA" id="ARBA00022723"/>
    </source>
</evidence>
<organism evidence="5 6">
    <name type="scientific">Providencia heimbachae ATCC 35613</name>
    <dbReference type="NCBI Taxonomy" id="1354272"/>
    <lineage>
        <taxon>Bacteria</taxon>
        <taxon>Pseudomonadati</taxon>
        <taxon>Pseudomonadota</taxon>
        <taxon>Gammaproteobacteria</taxon>
        <taxon>Enterobacterales</taxon>
        <taxon>Morganellaceae</taxon>
        <taxon>Providencia</taxon>
    </lineage>
</organism>
<proteinExistence type="inferred from homology"/>
<keyword evidence="3 4" id="KW-0862">Zinc</keyword>
<dbReference type="GO" id="GO:0016530">
    <property type="term" value="F:metallochaperone activity"/>
    <property type="evidence" value="ECO:0007669"/>
    <property type="project" value="UniProtKB-ARBA"/>
</dbReference>
<comment type="function">
    <text evidence="4">Involved in the maturation of [NiFe] hydrogenases. Required for nickel insertion into the metal center of the hydrogenase.</text>
</comment>
<evidence type="ECO:0000256" key="1">
    <source>
        <dbReference type="ARBA" id="ARBA00022596"/>
    </source>
</evidence>
<keyword evidence="2 4" id="KW-0479">Metal-binding</keyword>
<dbReference type="NCBIfam" id="NF009046">
    <property type="entry name" value="PRK12380.1"/>
    <property type="match status" value="1"/>
</dbReference>
<dbReference type="InterPro" id="IPR000688">
    <property type="entry name" value="HypA/HybF"/>
</dbReference>
<dbReference type="PIRSF" id="PIRSF004761">
    <property type="entry name" value="Hydrgn_mat_HypA"/>
    <property type="match status" value="1"/>
</dbReference>
<dbReference type="Pfam" id="PF01155">
    <property type="entry name" value="HypA"/>
    <property type="match status" value="1"/>
</dbReference>
<dbReference type="OrthoDB" id="288014at2"/>
<dbReference type="PATRIC" id="fig|1354272.4.peg.1370"/>
<feature type="binding site" evidence="4">
    <location>
        <position position="2"/>
    </location>
    <ligand>
        <name>Ni(2+)</name>
        <dbReference type="ChEBI" id="CHEBI:49786"/>
    </ligand>
</feature>
<evidence type="ECO:0000256" key="4">
    <source>
        <dbReference type="HAMAP-Rule" id="MF_00213"/>
    </source>
</evidence>
<dbReference type="Gene3D" id="3.30.2320.80">
    <property type="match status" value="1"/>
</dbReference>
<dbReference type="GO" id="GO:0051604">
    <property type="term" value="P:protein maturation"/>
    <property type="evidence" value="ECO:0007669"/>
    <property type="project" value="InterPro"/>
</dbReference>
<comment type="caution">
    <text evidence="5">The sequence shown here is derived from an EMBL/GenBank/DDBJ whole genome shotgun (WGS) entry which is preliminary data.</text>
</comment>
<gene>
    <name evidence="4" type="primary">hypA</name>
    <name evidence="5" type="ORF">M998_1353</name>
</gene>
<sequence length="113" mass="12460">MHEVSLCQSTLEIIEQQAKQHNVNKVTGIWLEVGALSCIEESAFRFSFEVACRGTVAEGSQLHIVHCPARAWCWDCSESVEVGAHDAVCPKCQGFNLKVEGGDSLKIKELEVE</sequence>